<keyword evidence="2" id="KW-0472">Membrane</keyword>
<dbReference type="OrthoDB" id="3197626at2759"/>
<dbReference type="RefSeq" id="XP_043011843.1">
    <property type="nucleotide sequence ID" value="XM_043150753.1"/>
</dbReference>
<evidence type="ECO:0000313" key="3">
    <source>
        <dbReference type="EMBL" id="KAG7095373.1"/>
    </source>
</evidence>
<dbReference type="EMBL" id="CM032183">
    <property type="protein sequence ID" value="KAG7095373.1"/>
    <property type="molecule type" value="Genomic_DNA"/>
</dbReference>
<dbReference type="Proteomes" id="UP001049176">
    <property type="component" value="Chromosome 3"/>
</dbReference>
<gene>
    <name evidence="3" type="ORF">E1B28_006130</name>
</gene>
<name>A0A9P7UVA4_9AGAR</name>
<comment type="caution">
    <text evidence="3">The sequence shown here is derived from an EMBL/GenBank/DDBJ whole genome shotgun (WGS) entry which is preliminary data.</text>
</comment>
<protein>
    <submittedName>
        <fullName evidence="3">Uncharacterized protein</fullName>
    </submittedName>
</protein>
<keyword evidence="2" id="KW-1133">Transmembrane helix</keyword>
<sequence>MNGTRWNSRRKVWYNADGHLPREARTPSHSRYSYLLAALVSPECIIKVSANWNIYHDGSPIARDPVDTFLGVMLLYIRRASRGVTFSAGPPHLVIPAHLWDNPIRPLYSPLQNSPSQNTPTLSRCLIGAPSKNSTAMAMSSSSWFTHLWGSMRRWECFLSLDFDFAFITGQKTFRWPMIFYFANRYLLLCALAGILVSFDSTSQLNCQPLYIFNQLAGNASTGLASINLCLRTIAVYGNYKPITILLVILILGHWSLILMGVQLTVTWSDEQNACVIVATNNTILAVTFIYSMCFDLIVFLLNAYKLSNRRGKHNLVGESRLGKMIFSDGLIYFFVAFLANLIATVFMLLKLNSIMTIIFNVPAVIASTICATRAVRRLNNFKNEGAEVFSGSGTGSGIRVTHGQPRPIVSTLSRSGTAARAPGGVHVQMETFTRAEDADFQRQDDRDTDFDVEAKGSPI</sequence>
<feature type="region of interest" description="Disordered" evidence="1">
    <location>
        <begin position="437"/>
        <end position="460"/>
    </location>
</feature>
<feature type="transmembrane region" description="Helical" evidence="2">
    <location>
        <begin position="243"/>
        <end position="264"/>
    </location>
</feature>
<organism evidence="3 4">
    <name type="scientific">Marasmius oreades</name>
    <name type="common">fairy-ring Marasmius</name>
    <dbReference type="NCBI Taxonomy" id="181124"/>
    <lineage>
        <taxon>Eukaryota</taxon>
        <taxon>Fungi</taxon>
        <taxon>Dikarya</taxon>
        <taxon>Basidiomycota</taxon>
        <taxon>Agaricomycotina</taxon>
        <taxon>Agaricomycetes</taxon>
        <taxon>Agaricomycetidae</taxon>
        <taxon>Agaricales</taxon>
        <taxon>Marasmiineae</taxon>
        <taxon>Marasmiaceae</taxon>
        <taxon>Marasmius</taxon>
    </lineage>
</organism>
<feature type="transmembrane region" description="Helical" evidence="2">
    <location>
        <begin position="211"/>
        <end position="231"/>
    </location>
</feature>
<dbReference type="AlphaFoldDB" id="A0A9P7UVA4"/>
<feature type="transmembrane region" description="Helical" evidence="2">
    <location>
        <begin position="355"/>
        <end position="376"/>
    </location>
</feature>
<feature type="compositionally biased region" description="Basic and acidic residues" evidence="1">
    <location>
        <begin position="437"/>
        <end position="446"/>
    </location>
</feature>
<feature type="transmembrane region" description="Helical" evidence="2">
    <location>
        <begin position="179"/>
        <end position="199"/>
    </location>
</feature>
<evidence type="ECO:0000313" key="4">
    <source>
        <dbReference type="Proteomes" id="UP001049176"/>
    </source>
</evidence>
<dbReference type="GeneID" id="66075206"/>
<evidence type="ECO:0000256" key="2">
    <source>
        <dbReference type="SAM" id="Phobius"/>
    </source>
</evidence>
<reference evidence="3" key="1">
    <citation type="journal article" date="2021" name="Genome Biol. Evol.">
        <title>The assembled and annotated genome of the fairy-ring fungus Marasmius oreades.</title>
        <authorList>
            <person name="Hiltunen M."/>
            <person name="Ament-Velasquez S.L."/>
            <person name="Johannesson H."/>
        </authorList>
    </citation>
    <scope>NUCLEOTIDE SEQUENCE</scope>
    <source>
        <strain evidence="3">03SP1</strain>
    </source>
</reference>
<proteinExistence type="predicted"/>
<accession>A0A9P7UVA4</accession>
<feature type="transmembrane region" description="Helical" evidence="2">
    <location>
        <begin position="326"/>
        <end position="349"/>
    </location>
</feature>
<feature type="transmembrane region" description="Helical" evidence="2">
    <location>
        <begin position="284"/>
        <end position="305"/>
    </location>
</feature>
<evidence type="ECO:0000256" key="1">
    <source>
        <dbReference type="SAM" id="MobiDB-lite"/>
    </source>
</evidence>
<keyword evidence="4" id="KW-1185">Reference proteome</keyword>
<keyword evidence="2" id="KW-0812">Transmembrane</keyword>